<protein>
    <submittedName>
        <fullName evidence="2">Uncharacterized protein</fullName>
    </submittedName>
</protein>
<sequence>MEFMGFCETCAQWFRCGSVQTVDPRLACPTCNALPRRLAHSNGHHVAKEAGQSDEPARAAAQR</sequence>
<gene>
    <name evidence="2" type="ORF">ER308_18180</name>
</gene>
<dbReference type="Proteomes" id="UP000291469">
    <property type="component" value="Chromosome"/>
</dbReference>
<keyword evidence="3" id="KW-1185">Reference proteome</keyword>
<proteinExistence type="predicted"/>
<accession>A0A411YJD1</accession>
<feature type="region of interest" description="Disordered" evidence="1">
    <location>
        <begin position="42"/>
        <end position="63"/>
    </location>
</feature>
<dbReference type="AlphaFoldDB" id="A0A411YJD1"/>
<dbReference type="KEGG" id="erz:ER308_18180"/>
<evidence type="ECO:0000256" key="1">
    <source>
        <dbReference type="SAM" id="MobiDB-lite"/>
    </source>
</evidence>
<dbReference type="EMBL" id="CP036402">
    <property type="protein sequence ID" value="QBI21307.1"/>
    <property type="molecule type" value="Genomic_DNA"/>
</dbReference>
<name>A0A411YJD1_9ACTN</name>
<reference evidence="2 3" key="1">
    <citation type="submission" date="2019-01" db="EMBL/GenBank/DDBJ databases">
        <title>Egibacter rhizosphaerae EGI 80759T.</title>
        <authorList>
            <person name="Chen D.-D."/>
            <person name="Tian Y."/>
            <person name="Jiao J.-Y."/>
            <person name="Zhang X.-T."/>
            <person name="Zhang Y.-G."/>
            <person name="Zhang Y."/>
            <person name="Xiao M."/>
            <person name="Shu W.-S."/>
            <person name="Li W.-J."/>
        </authorList>
    </citation>
    <scope>NUCLEOTIDE SEQUENCE [LARGE SCALE GENOMIC DNA]</scope>
    <source>
        <strain evidence="2 3">EGI 80759</strain>
    </source>
</reference>
<dbReference type="RefSeq" id="WP_131156300.1">
    <property type="nucleotide sequence ID" value="NZ_CP036402.1"/>
</dbReference>
<evidence type="ECO:0000313" key="3">
    <source>
        <dbReference type="Proteomes" id="UP000291469"/>
    </source>
</evidence>
<organism evidence="2 3">
    <name type="scientific">Egibacter rhizosphaerae</name>
    <dbReference type="NCBI Taxonomy" id="1670831"/>
    <lineage>
        <taxon>Bacteria</taxon>
        <taxon>Bacillati</taxon>
        <taxon>Actinomycetota</taxon>
        <taxon>Nitriliruptoria</taxon>
        <taxon>Egibacterales</taxon>
        <taxon>Egibacteraceae</taxon>
        <taxon>Egibacter</taxon>
    </lineage>
</organism>
<evidence type="ECO:0000313" key="2">
    <source>
        <dbReference type="EMBL" id="QBI21307.1"/>
    </source>
</evidence>